<evidence type="ECO:0000256" key="1">
    <source>
        <dbReference type="ARBA" id="ARBA00008857"/>
    </source>
</evidence>
<comment type="similarity">
    <text evidence="1">Belongs to the 'phage' integrase family.</text>
</comment>
<proteinExistence type="inferred from homology"/>
<accession>A0A2J8I6T7</accession>
<keyword evidence="4" id="KW-0233">DNA recombination</keyword>
<dbReference type="GO" id="GO:0006310">
    <property type="term" value="P:DNA recombination"/>
    <property type="evidence" value="ECO:0007669"/>
    <property type="project" value="UniProtKB-KW"/>
</dbReference>
<dbReference type="Pfam" id="PF00589">
    <property type="entry name" value="Phage_integrase"/>
    <property type="match status" value="1"/>
</dbReference>
<evidence type="ECO:0000259" key="5">
    <source>
        <dbReference type="PROSITE" id="PS51898"/>
    </source>
</evidence>
<dbReference type="AlphaFoldDB" id="A0A2J8I6T7"/>
<dbReference type="PANTHER" id="PTHR30349:SF41">
    <property type="entry name" value="INTEGRASE_RECOMBINASE PROTEIN MJ0367-RELATED"/>
    <property type="match status" value="1"/>
</dbReference>
<sequence>MEREGFPIDEFGYYIDSLIEAGAPFNTVEAKAQDLTRFYDFYYEAINIIHALESSEQSEFSGRDPNQIHTPLSRIIAAFPSYLALGKNAPNDLAARCAKNIDSKPLKYASCSRILSSTREYLEQSASLQYAIKLYSENERTDVDVPENVFGAELLKRRSLNWIEKQRFIRNSYLAGCISGGVKYAKVKMFKVPTAKPSSKKLKAFPLKDVTKFLASFTTARDKAIFALICGGGLRPHEADQLLLSDVDIKNQRVSLTTPEVIDFARDYYGIASKGFAHYEVALIEPFKSFFFDSFSYYIQHERPESTSKYCFLTETKSEIRPYYKVARSSKAESFKQNLKRCGLEHLDLGRHSGRHFYGWYMKNFIPNGQGSYGLPNNKIQWLMRHRDPRSTAIYAVEDHELTKDIIECANKLLEEGSFKIEQLPEIVRTNKAFRLMVGQ</sequence>
<evidence type="ECO:0000256" key="4">
    <source>
        <dbReference type="ARBA" id="ARBA00023172"/>
    </source>
</evidence>
<dbReference type="PANTHER" id="PTHR30349">
    <property type="entry name" value="PHAGE INTEGRASE-RELATED"/>
    <property type="match status" value="1"/>
</dbReference>
<dbReference type="SUPFAM" id="SSF56349">
    <property type="entry name" value="DNA breaking-rejoining enzymes"/>
    <property type="match status" value="1"/>
</dbReference>
<organism evidence="6 7">
    <name type="scientific">Vibrio diazotrophicus</name>
    <dbReference type="NCBI Taxonomy" id="685"/>
    <lineage>
        <taxon>Bacteria</taxon>
        <taxon>Pseudomonadati</taxon>
        <taxon>Pseudomonadota</taxon>
        <taxon>Gammaproteobacteria</taxon>
        <taxon>Vibrionales</taxon>
        <taxon>Vibrionaceae</taxon>
        <taxon>Vibrio</taxon>
    </lineage>
</organism>
<dbReference type="InterPro" id="IPR011010">
    <property type="entry name" value="DNA_brk_join_enz"/>
</dbReference>
<feature type="domain" description="Tyr recombinase" evidence="5">
    <location>
        <begin position="200"/>
        <end position="408"/>
    </location>
</feature>
<evidence type="ECO:0000256" key="3">
    <source>
        <dbReference type="ARBA" id="ARBA00023125"/>
    </source>
</evidence>
<evidence type="ECO:0000256" key="2">
    <source>
        <dbReference type="ARBA" id="ARBA00022908"/>
    </source>
</evidence>
<dbReference type="PROSITE" id="PS51898">
    <property type="entry name" value="TYR_RECOMBINASE"/>
    <property type="match status" value="1"/>
</dbReference>
<dbReference type="Proteomes" id="UP000236449">
    <property type="component" value="Unassembled WGS sequence"/>
</dbReference>
<gene>
    <name evidence="6" type="ORF">C1N32_04380</name>
</gene>
<evidence type="ECO:0000313" key="6">
    <source>
        <dbReference type="EMBL" id="PNI06242.1"/>
    </source>
</evidence>
<protein>
    <recommendedName>
        <fullName evidence="5">Tyr recombinase domain-containing protein</fullName>
    </recommendedName>
</protein>
<dbReference type="GO" id="GO:0003677">
    <property type="term" value="F:DNA binding"/>
    <property type="evidence" value="ECO:0007669"/>
    <property type="project" value="UniProtKB-KW"/>
</dbReference>
<evidence type="ECO:0000313" key="7">
    <source>
        <dbReference type="Proteomes" id="UP000236449"/>
    </source>
</evidence>
<dbReference type="InterPro" id="IPR002104">
    <property type="entry name" value="Integrase_catalytic"/>
</dbReference>
<comment type="caution">
    <text evidence="6">The sequence shown here is derived from an EMBL/GenBank/DDBJ whole genome shotgun (WGS) entry which is preliminary data.</text>
</comment>
<reference evidence="6 7" key="1">
    <citation type="submission" date="2018-01" db="EMBL/GenBank/DDBJ databases">
        <title>Draft genome sequences of six Vibrio diazotrophicus strains isolated from deep-sea sediments of the Baltic Sea.</title>
        <authorList>
            <person name="Castillo D."/>
            <person name="Vandieken V."/>
            <person name="Chiang O."/>
            <person name="Middelboe M."/>
        </authorList>
    </citation>
    <scope>NUCLEOTIDE SEQUENCE [LARGE SCALE GENOMIC DNA]</scope>
    <source>
        <strain evidence="6 7">60.27F</strain>
    </source>
</reference>
<name>A0A2J8I6T7_VIBDI</name>
<dbReference type="InterPro" id="IPR013762">
    <property type="entry name" value="Integrase-like_cat_sf"/>
</dbReference>
<dbReference type="EMBL" id="POSK01000002">
    <property type="protein sequence ID" value="PNI06242.1"/>
    <property type="molecule type" value="Genomic_DNA"/>
</dbReference>
<dbReference type="InterPro" id="IPR050090">
    <property type="entry name" value="Tyrosine_recombinase_XerCD"/>
</dbReference>
<dbReference type="GO" id="GO:0015074">
    <property type="term" value="P:DNA integration"/>
    <property type="evidence" value="ECO:0007669"/>
    <property type="project" value="UniProtKB-KW"/>
</dbReference>
<keyword evidence="3" id="KW-0238">DNA-binding</keyword>
<keyword evidence="2" id="KW-0229">DNA integration</keyword>
<dbReference type="Gene3D" id="1.10.443.10">
    <property type="entry name" value="Intergrase catalytic core"/>
    <property type="match status" value="1"/>
</dbReference>